<dbReference type="EMBL" id="AFYH01038497">
    <property type="status" value="NOT_ANNOTATED_CDS"/>
    <property type="molecule type" value="Genomic_DNA"/>
</dbReference>
<reference evidence="15" key="2">
    <citation type="submission" date="2025-08" db="UniProtKB">
        <authorList>
            <consortium name="Ensembl"/>
        </authorList>
    </citation>
    <scope>IDENTIFICATION</scope>
</reference>
<evidence type="ECO:0000256" key="8">
    <source>
        <dbReference type="ARBA" id="ARBA00023054"/>
    </source>
</evidence>
<evidence type="ECO:0000256" key="6">
    <source>
        <dbReference type="ARBA" id="ARBA00022902"/>
    </source>
</evidence>
<keyword evidence="2" id="KW-0217">Developmental protein</keyword>
<reference evidence="15" key="3">
    <citation type="submission" date="2025-09" db="UniProtKB">
        <authorList>
            <consortium name="Ensembl"/>
        </authorList>
    </citation>
    <scope>IDENTIFICATION</scope>
</reference>
<feature type="region of interest" description="Disordered" evidence="13">
    <location>
        <begin position="244"/>
        <end position="300"/>
    </location>
</feature>
<evidence type="ECO:0000313" key="15">
    <source>
        <dbReference type="Ensembl" id="ENSLACP00000009406.1"/>
    </source>
</evidence>
<evidence type="ECO:0000256" key="7">
    <source>
        <dbReference type="ARBA" id="ARBA00023018"/>
    </source>
</evidence>
<dbReference type="GO" id="GO:0030425">
    <property type="term" value="C:dendrite"/>
    <property type="evidence" value="ECO:0007669"/>
    <property type="project" value="TreeGrafter"/>
</dbReference>
<feature type="coiled-coil region" evidence="12">
    <location>
        <begin position="651"/>
        <end position="794"/>
    </location>
</feature>
<feature type="region of interest" description="Disordered" evidence="13">
    <location>
        <begin position="1"/>
        <end position="92"/>
    </location>
</feature>
<sequence length="797" mass="89310">MMKTEAPSSNQTTSLRSPPSSHRSPYEAEIQALKPTKDNHSADGVEAPEGKRQSRGRKYGSNVHRIKSMFLQMGSTPNEGMGDLAKGKERSVRLSLPRASSLNENVDHSALLKLGTSVSERVSRFDPKIEKPFSKLQETRKIFERNLQEKQATNKILLKKERATGFQDGKLDVVVRFNGSTESLDKLDTEAVSPTVSQLSAVFEKADLRNNLHKAPSKPGVLNSKVITRRSKVFLQNQDASKVEARGNLSSKATTTSKQNESSKDAIVPPQSTKSQKVEEVRKIKPVEVEESVDSEQESAILGTSLIQAEVVVHASSEKGGQPVEKPLEEDSKASSEEPAGTDASGDSKGEEEELHLENELEGCDESKREDFSEADLVDISAYSGLGEDSGGSGLDEDDDDLYEPESSCTEIPGLPEEDESVPNRTIRFSTAPIRVFTTYSNEDYDRRNDEVDPMAASAEYELEKRVERLDLFPVELEKDGDGLGISIIGMGAGADMGLEKLGIFVKTVTEGGAAHRDGRIQVNDLIVEVDGISLVGVTQSFAASVLRNTKGTVRFLIGREKPGEQSEVAQLIQQTLEQERWQREMMEQRYAQYVEDEDETGEYATDEDEDEEMSPMFPNAEMAIEVFDLTDNEDMLSPVELDPDKLAHKFKELQIKHAVTEAEIQQLKRKLHSMEQEKMRWRMEKAQLEQSVEENKERMEKLEGYWTEAQTLCQAVDEHLKETQAQYQTLERKYSKAKRLIKEHQQKEIDFLKKETAQRRTLEESEAVHKEEIDKLKNTIVEMEAKLEALKNSSSS</sequence>
<dbReference type="GO" id="GO:0015629">
    <property type="term" value="C:actin cytoskeleton"/>
    <property type="evidence" value="ECO:0007669"/>
    <property type="project" value="TreeGrafter"/>
</dbReference>
<dbReference type="EMBL" id="AFYH01038492">
    <property type="status" value="NOT_ANNOTATED_CDS"/>
    <property type="molecule type" value="Genomic_DNA"/>
</dbReference>
<dbReference type="InterPro" id="IPR040645">
    <property type="entry name" value="Neurabin-1/2_PDZ"/>
</dbReference>
<reference evidence="16" key="1">
    <citation type="submission" date="2011-08" db="EMBL/GenBank/DDBJ databases">
        <title>The draft genome of Latimeria chalumnae.</title>
        <authorList>
            <person name="Di Palma F."/>
            <person name="Alfoldi J."/>
            <person name="Johnson J."/>
            <person name="Berlin A."/>
            <person name="Gnerre S."/>
            <person name="Jaffe D."/>
            <person name="MacCallum I."/>
            <person name="Young S."/>
            <person name="Walker B.J."/>
            <person name="Lander E."/>
            <person name="Lindblad-Toh K."/>
        </authorList>
    </citation>
    <scope>NUCLEOTIDE SEQUENCE [LARGE SCALE GENOMIC DNA]</scope>
    <source>
        <strain evidence="16">Wild caught</strain>
    </source>
</reference>
<dbReference type="EMBL" id="AFYH01038496">
    <property type="status" value="NOT_ANNOTATED_CDS"/>
    <property type="molecule type" value="Genomic_DNA"/>
</dbReference>
<comment type="subcellular location">
    <subcellularLocation>
        <location evidence="1">Cytoplasm</location>
        <location evidence="1">Cytoskeleton</location>
    </subcellularLocation>
    <subcellularLocation>
        <location evidence="11">Synapse</location>
    </subcellularLocation>
</comment>
<keyword evidence="4" id="KW-0597">Phosphoprotein</keyword>
<dbReference type="Bgee" id="ENSLACG00000008297">
    <property type="expression patterns" value="Expressed in pelvic fin"/>
</dbReference>
<dbReference type="Pfam" id="PF17817">
    <property type="entry name" value="PDZ_5"/>
    <property type="match status" value="1"/>
</dbReference>
<dbReference type="GO" id="GO:0019722">
    <property type="term" value="P:calcium-mediated signaling"/>
    <property type="evidence" value="ECO:0007669"/>
    <property type="project" value="TreeGrafter"/>
</dbReference>
<dbReference type="GO" id="GO:0007015">
    <property type="term" value="P:actin filament organization"/>
    <property type="evidence" value="ECO:0007669"/>
    <property type="project" value="TreeGrafter"/>
</dbReference>
<dbReference type="CDD" id="cd06790">
    <property type="entry name" value="PDZ_neurabin-like"/>
    <property type="match status" value="1"/>
</dbReference>
<keyword evidence="9" id="KW-0009">Actin-binding</keyword>
<proteinExistence type="predicted"/>
<feature type="compositionally biased region" description="Polar residues" evidence="13">
    <location>
        <begin position="248"/>
        <end position="260"/>
    </location>
</feature>
<dbReference type="PANTHER" id="PTHR16154:SF24">
    <property type="entry name" value="NEURABIN-2"/>
    <property type="match status" value="1"/>
</dbReference>
<dbReference type="Pfam" id="PF00595">
    <property type="entry name" value="PDZ"/>
    <property type="match status" value="1"/>
</dbReference>
<dbReference type="EMBL" id="AFYH01038491">
    <property type="status" value="NOT_ANNOTATED_CDS"/>
    <property type="molecule type" value="Genomic_DNA"/>
</dbReference>
<keyword evidence="5" id="KW-0221">Differentiation</keyword>
<evidence type="ECO:0000256" key="4">
    <source>
        <dbReference type="ARBA" id="ARBA00022553"/>
    </source>
</evidence>
<feature type="region of interest" description="Disordered" evidence="13">
    <location>
        <begin position="313"/>
        <end position="423"/>
    </location>
</feature>
<dbReference type="HOGENOM" id="CLU_007401_1_0_1"/>
<dbReference type="AlphaFoldDB" id="H3AID5"/>
<dbReference type="PANTHER" id="PTHR16154">
    <property type="entry name" value="NEURABIN"/>
    <property type="match status" value="1"/>
</dbReference>
<name>H3AID5_LATCH</name>
<evidence type="ECO:0000256" key="10">
    <source>
        <dbReference type="ARBA" id="ARBA00023212"/>
    </source>
</evidence>
<keyword evidence="6" id="KW-0524">Neurogenesis</keyword>
<feature type="compositionally biased region" description="Basic and acidic residues" evidence="13">
    <location>
        <begin position="35"/>
        <end position="52"/>
    </location>
</feature>
<keyword evidence="10" id="KW-0206">Cytoskeleton</keyword>
<evidence type="ECO:0000259" key="14">
    <source>
        <dbReference type="PROSITE" id="PS50106"/>
    </source>
</evidence>
<dbReference type="InterPro" id="IPR001478">
    <property type="entry name" value="PDZ"/>
</dbReference>
<feature type="compositionally biased region" description="Acidic residues" evidence="13">
    <location>
        <begin position="350"/>
        <end position="364"/>
    </location>
</feature>
<evidence type="ECO:0000256" key="3">
    <source>
        <dbReference type="ARBA" id="ARBA00022490"/>
    </source>
</evidence>
<evidence type="ECO:0000256" key="11">
    <source>
        <dbReference type="ARBA" id="ARBA00034103"/>
    </source>
</evidence>
<dbReference type="GO" id="GO:0005737">
    <property type="term" value="C:cytoplasm"/>
    <property type="evidence" value="ECO:0007669"/>
    <property type="project" value="TreeGrafter"/>
</dbReference>
<dbReference type="EMBL" id="AFYH01038493">
    <property type="status" value="NOT_ANNOTATED_CDS"/>
    <property type="molecule type" value="Genomic_DNA"/>
</dbReference>
<keyword evidence="8 12" id="KW-0175">Coiled coil</keyword>
<feature type="compositionally biased region" description="Low complexity" evidence="13">
    <location>
        <begin position="14"/>
        <end position="23"/>
    </location>
</feature>
<evidence type="ECO:0000256" key="12">
    <source>
        <dbReference type="SAM" id="Coils"/>
    </source>
</evidence>
<feature type="compositionally biased region" description="Basic and acidic residues" evidence="13">
    <location>
        <begin position="326"/>
        <end position="336"/>
    </location>
</feature>
<dbReference type="EMBL" id="AFYH01038494">
    <property type="status" value="NOT_ANNOTATED_CDS"/>
    <property type="molecule type" value="Genomic_DNA"/>
</dbReference>
<evidence type="ECO:0000256" key="5">
    <source>
        <dbReference type="ARBA" id="ARBA00022782"/>
    </source>
</evidence>
<gene>
    <name evidence="15" type="primary">PPP1R9B</name>
</gene>
<evidence type="ECO:0000256" key="13">
    <source>
        <dbReference type="SAM" id="MobiDB-lite"/>
    </source>
</evidence>
<organism evidence="15 16">
    <name type="scientific">Latimeria chalumnae</name>
    <name type="common">Coelacanth</name>
    <dbReference type="NCBI Taxonomy" id="7897"/>
    <lineage>
        <taxon>Eukaryota</taxon>
        <taxon>Metazoa</taxon>
        <taxon>Chordata</taxon>
        <taxon>Craniata</taxon>
        <taxon>Vertebrata</taxon>
        <taxon>Euteleostomi</taxon>
        <taxon>Coelacanthiformes</taxon>
        <taxon>Coelacanthidae</taxon>
        <taxon>Latimeria</taxon>
    </lineage>
</organism>
<protein>
    <submittedName>
        <fullName evidence="15">Protein phosphatase 1 regulatory subunit 9B</fullName>
    </submittedName>
</protein>
<accession>H3AID5</accession>
<evidence type="ECO:0000256" key="2">
    <source>
        <dbReference type="ARBA" id="ARBA00022473"/>
    </source>
</evidence>
<dbReference type="FunFam" id="2.30.42.10:FF:000010">
    <property type="entry name" value="Neurabin-1 isoform 1"/>
    <property type="match status" value="1"/>
</dbReference>
<feature type="compositionally biased region" description="Basic and acidic residues" evidence="13">
    <location>
        <begin position="276"/>
        <end position="288"/>
    </location>
</feature>
<dbReference type="InterPro" id="IPR036034">
    <property type="entry name" value="PDZ_sf"/>
</dbReference>
<dbReference type="GO" id="GO:0014069">
    <property type="term" value="C:postsynaptic density"/>
    <property type="evidence" value="ECO:0007669"/>
    <property type="project" value="TreeGrafter"/>
</dbReference>
<dbReference type="GO" id="GO:0051015">
    <property type="term" value="F:actin filament binding"/>
    <property type="evidence" value="ECO:0007669"/>
    <property type="project" value="TreeGrafter"/>
</dbReference>
<feature type="domain" description="PDZ" evidence="14">
    <location>
        <begin position="474"/>
        <end position="562"/>
    </location>
</feature>
<evidence type="ECO:0000256" key="9">
    <source>
        <dbReference type="ARBA" id="ARBA00023203"/>
    </source>
</evidence>
<feature type="compositionally biased region" description="Acidic residues" evidence="13">
    <location>
        <begin position="395"/>
        <end position="404"/>
    </location>
</feature>
<feature type="compositionally biased region" description="Polar residues" evidence="13">
    <location>
        <begin position="1"/>
        <end position="13"/>
    </location>
</feature>
<dbReference type="Ensembl" id="ENSLACT00000009478.1">
    <property type="protein sequence ID" value="ENSLACP00000009406.1"/>
    <property type="gene ID" value="ENSLACG00000008297.2"/>
</dbReference>
<dbReference type="GeneTree" id="ENSGT00940000158833"/>
<dbReference type="EMBL" id="AFYH01038495">
    <property type="status" value="NOT_ANNOTATED_CDS"/>
    <property type="molecule type" value="Genomic_DNA"/>
</dbReference>
<dbReference type="InterPro" id="IPR043446">
    <property type="entry name" value="Neurabin-like"/>
</dbReference>
<dbReference type="Proteomes" id="UP000008672">
    <property type="component" value="Unassembled WGS sequence"/>
</dbReference>
<dbReference type="Gene3D" id="2.30.42.10">
    <property type="match status" value="1"/>
</dbReference>
<dbReference type="SUPFAM" id="SSF50156">
    <property type="entry name" value="PDZ domain-like"/>
    <property type="match status" value="1"/>
</dbReference>
<keyword evidence="7" id="KW-0770">Synapse</keyword>
<dbReference type="SMART" id="SM00228">
    <property type="entry name" value="PDZ"/>
    <property type="match status" value="1"/>
</dbReference>
<evidence type="ECO:0000313" key="16">
    <source>
        <dbReference type="Proteomes" id="UP000008672"/>
    </source>
</evidence>
<dbReference type="GO" id="GO:0031175">
    <property type="term" value="P:neuron projection development"/>
    <property type="evidence" value="ECO:0007669"/>
    <property type="project" value="TreeGrafter"/>
</dbReference>
<keyword evidence="16" id="KW-1185">Reference proteome</keyword>
<keyword evidence="3" id="KW-0963">Cytoplasm</keyword>
<evidence type="ECO:0000256" key="1">
    <source>
        <dbReference type="ARBA" id="ARBA00004245"/>
    </source>
</evidence>
<dbReference type="PROSITE" id="PS50106">
    <property type="entry name" value="PDZ"/>
    <property type="match status" value="1"/>
</dbReference>